<evidence type="ECO:0000313" key="2">
    <source>
        <dbReference type="EMBL" id="NER30232.1"/>
    </source>
</evidence>
<accession>A0A6B3NI46</accession>
<organism evidence="2">
    <name type="scientific">Symploca sp. SIO1C4</name>
    <dbReference type="NCBI Taxonomy" id="2607765"/>
    <lineage>
        <taxon>Bacteria</taxon>
        <taxon>Bacillati</taxon>
        <taxon>Cyanobacteriota</taxon>
        <taxon>Cyanophyceae</taxon>
        <taxon>Coleofasciculales</taxon>
        <taxon>Coleofasciculaceae</taxon>
        <taxon>Symploca</taxon>
    </lineage>
</organism>
<dbReference type="AlphaFoldDB" id="A0A6B3NI46"/>
<keyword evidence="1" id="KW-0067">ATP-binding</keyword>
<dbReference type="InterPro" id="IPR017441">
    <property type="entry name" value="Protein_kinase_ATP_BS"/>
</dbReference>
<dbReference type="InterPro" id="IPR011009">
    <property type="entry name" value="Kinase-like_dom_sf"/>
</dbReference>
<dbReference type="PROSITE" id="PS00107">
    <property type="entry name" value="PROTEIN_KINASE_ATP"/>
    <property type="match status" value="1"/>
</dbReference>
<reference evidence="2" key="1">
    <citation type="submission" date="2019-11" db="EMBL/GenBank/DDBJ databases">
        <title>Genomic insights into an expanded diversity of filamentous marine cyanobacteria reveals the extraordinary biosynthetic potential of Moorea and Okeania.</title>
        <authorList>
            <person name="Ferreira Leao T."/>
            <person name="Wang M."/>
            <person name="Moss N."/>
            <person name="Da Silva R."/>
            <person name="Sanders J."/>
            <person name="Nurk S."/>
            <person name="Gurevich A."/>
            <person name="Humphrey G."/>
            <person name="Reher R."/>
            <person name="Zhu Q."/>
            <person name="Belda-Ferre P."/>
            <person name="Glukhov E."/>
            <person name="Rex R."/>
            <person name="Dorrestein P.C."/>
            <person name="Knight R."/>
            <person name="Pevzner P."/>
            <person name="Gerwick W.H."/>
            <person name="Gerwick L."/>
        </authorList>
    </citation>
    <scope>NUCLEOTIDE SEQUENCE</scope>
    <source>
        <strain evidence="2">SIO1C4</strain>
    </source>
</reference>
<evidence type="ECO:0008006" key="3">
    <source>
        <dbReference type="Google" id="ProtNLM"/>
    </source>
</evidence>
<sequence length="72" mass="8271">MSFVPGTKFKSRPYVVEAILGRGGFGITYKVRHLEDNQHFVIKTPLDYLKQDQKYVEYLALSQGRGEHQTAL</sequence>
<proteinExistence type="predicted"/>
<protein>
    <recommendedName>
        <fullName evidence="3">Protein kinase domain-containing protein</fullName>
    </recommendedName>
</protein>
<gene>
    <name evidence="2" type="ORF">F6J89_22060</name>
</gene>
<dbReference type="Gene3D" id="3.30.200.20">
    <property type="entry name" value="Phosphorylase Kinase, domain 1"/>
    <property type="match status" value="1"/>
</dbReference>
<feature type="binding site" evidence="1">
    <location>
        <position position="43"/>
    </location>
    <ligand>
        <name>ATP</name>
        <dbReference type="ChEBI" id="CHEBI:30616"/>
    </ligand>
</feature>
<name>A0A6B3NI46_9CYAN</name>
<dbReference type="EMBL" id="JAAHFQ010000510">
    <property type="protein sequence ID" value="NER30232.1"/>
    <property type="molecule type" value="Genomic_DNA"/>
</dbReference>
<comment type="caution">
    <text evidence="2">The sequence shown here is derived from an EMBL/GenBank/DDBJ whole genome shotgun (WGS) entry which is preliminary data.</text>
</comment>
<evidence type="ECO:0000256" key="1">
    <source>
        <dbReference type="PROSITE-ProRule" id="PRU10141"/>
    </source>
</evidence>
<dbReference type="GO" id="GO:0005524">
    <property type="term" value="F:ATP binding"/>
    <property type="evidence" value="ECO:0007669"/>
    <property type="project" value="UniProtKB-UniRule"/>
</dbReference>
<keyword evidence="1" id="KW-0547">Nucleotide-binding</keyword>
<dbReference type="SUPFAM" id="SSF56112">
    <property type="entry name" value="Protein kinase-like (PK-like)"/>
    <property type="match status" value="1"/>
</dbReference>